<evidence type="ECO:0000256" key="1">
    <source>
        <dbReference type="SAM" id="MobiDB-lite"/>
    </source>
</evidence>
<keyword evidence="2" id="KW-0472">Membrane</keyword>
<accession>A0A0G2I715</accession>
<evidence type="ECO:0000256" key="2">
    <source>
        <dbReference type="SAM" id="Phobius"/>
    </source>
</evidence>
<evidence type="ECO:0008006" key="5">
    <source>
        <dbReference type="Google" id="ProtNLM"/>
    </source>
</evidence>
<keyword evidence="2" id="KW-1133">Transmembrane helix</keyword>
<feature type="compositionally biased region" description="Basic and acidic residues" evidence="1">
    <location>
        <begin position="21"/>
        <end position="38"/>
    </location>
</feature>
<comment type="caution">
    <text evidence="3">The sequence shown here is derived from an EMBL/GenBank/DDBJ whole genome shotgun (WGS) entry which is preliminary data.</text>
</comment>
<dbReference type="EMBL" id="LCUC01000152">
    <property type="protein sequence ID" value="KKY35635.1"/>
    <property type="molecule type" value="Genomic_DNA"/>
</dbReference>
<sequence>MHSLHQGQGYPPRHGWQSEGSTHESYSEKKEPHPKDPNKSKRFIWRMFRLGATLALTITVLVLTLIILVAGRHGDGSSDLSLITIDMTNFARFDPPVITLVDNTTEATKTRRGLGSIVSDVAGKASDAANSVETFASGAASAVESAAGAVATAAEAEADKIIDEIGDKLDDIENAVTGLMDKVLGTIQDALNEWLEEAAGALDDLDIPRTMSLHLTTYCSSNASSAATATNSTATAGSSSSNSSTAATASSQSCTRLFSRGETSFNATANNGTIFGFQPGAVLARALGVFYVPEDAQLAIREPVDGAVDTVDRLVHEAGADLSAWAVNLLFVPIVVMYALAAFFTCLLLLVLLAATALSFRSHEGLHPKVFGLCGAIAACAAFFLLLGSVILTVIALVAYVVGLGAGVVDITVSSSSKLKWMSWAAFIIMAVVAISLKVEEFVAECVFWWNFLAQLCGKRKTKGAAKEMFRDPSRQHN</sequence>
<keyword evidence="2" id="KW-0812">Transmembrane</keyword>
<feature type="transmembrane region" description="Helical" evidence="2">
    <location>
        <begin position="330"/>
        <end position="358"/>
    </location>
</feature>
<reference evidence="3 4" key="2">
    <citation type="submission" date="2015-05" db="EMBL/GenBank/DDBJ databases">
        <authorList>
            <person name="Morales-Cruz A."/>
            <person name="Amrine K.C."/>
            <person name="Cantu D."/>
        </authorList>
    </citation>
    <scope>NUCLEOTIDE SEQUENCE [LARGE SCALE GENOMIC DNA]</scope>
    <source>
        <strain evidence="3">DA912</strain>
    </source>
</reference>
<evidence type="ECO:0000313" key="4">
    <source>
        <dbReference type="Proteomes" id="UP000034680"/>
    </source>
</evidence>
<keyword evidence="4" id="KW-1185">Reference proteome</keyword>
<feature type="transmembrane region" description="Helical" evidence="2">
    <location>
        <begin position="421"/>
        <end position="439"/>
    </location>
</feature>
<dbReference type="Gene3D" id="1.20.120.20">
    <property type="entry name" value="Apolipoprotein"/>
    <property type="match status" value="1"/>
</dbReference>
<dbReference type="AlphaFoldDB" id="A0A0G2I715"/>
<gene>
    <name evidence="3" type="ORF">UCDDA912_g04416</name>
</gene>
<organism evidence="3 4">
    <name type="scientific">Diaporthe ampelina</name>
    <dbReference type="NCBI Taxonomy" id="1214573"/>
    <lineage>
        <taxon>Eukaryota</taxon>
        <taxon>Fungi</taxon>
        <taxon>Dikarya</taxon>
        <taxon>Ascomycota</taxon>
        <taxon>Pezizomycotina</taxon>
        <taxon>Sordariomycetes</taxon>
        <taxon>Sordariomycetidae</taxon>
        <taxon>Diaporthales</taxon>
        <taxon>Diaporthaceae</taxon>
        <taxon>Diaporthe</taxon>
    </lineage>
</organism>
<feature type="region of interest" description="Disordered" evidence="1">
    <location>
        <begin position="1"/>
        <end position="38"/>
    </location>
</feature>
<feature type="transmembrane region" description="Helical" evidence="2">
    <location>
        <begin position="48"/>
        <end position="71"/>
    </location>
</feature>
<feature type="transmembrane region" description="Helical" evidence="2">
    <location>
        <begin position="370"/>
        <end position="401"/>
    </location>
</feature>
<dbReference type="OrthoDB" id="4700626at2759"/>
<reference evidence="3 4" key="1">
    <citation type="submission" date="2015-05" db="EMBL/GenBank/DDBJ databases">
        <title>Distinctive expansion of gene families associated with plant cell wall degradation and secondary metabolism in the genomes of grapevine trunk pathogens.</title>
        <authorList>
            <person name="Lawrence D.P."/>
            <person name="Travadon R."/>
            <person name="Rolshausen P.E."/>
            <person name="Baumgartner K."/>
        </authorList>
    </citation>
    <scope>NUCLEOTIDE SEQUENCE [LARGE SCALE GENOMIC DNA]</scope>
    <source>
        <strain evidence="3">DA912</strain>
    </source>
</reference>
<proteinExistence type="predicted"/>
<protein>
    <recommendedName>
        <fullName evidence="5">Sur7 protein</fullName>
    </recommendedName>
</protein>
<dbReference type="Proteomes" id="UP000034680">
    <property type="component" value="Unassembled WGS sequence"/>
</dbReference>
<evidence type="ECO:0000313" key="3">
    <source>
        <dbReference type="EMBL" id="KKY35635.1"/>
    </source>
</evidence>
<name>A0A0G2I715_9PEZI</name>